<dbReference type="InterPro" id="IPR039707">
    <property type="entry name" value="MPEG1"/>
</dbReference>
<comment type="caution">
    <text evidence="1">The sequence shown here is derived from an EMBL/GenBank/DDBJ whole genome shotgun (WGS) entry which is preliminary data.</text>
</comment>
<keyword evidence="2" id="KW-1185">Reference proteome</keyword>
<protein>
    <submittedName>
        <fullName evidence="1">Uncharacterized protein</fullName>
    </submittedName>
</protein>
<dbReference type="PANTHER" id="PTHR31463">
    <property type="entry name" value="MACROPHAGE-EXPRESSED GENE 1 PROTEIN"/>
    <property type="match status" value="1"/>
</dbReference>
<gene>
    <name evidence="1" type="ORF">HPG69_019007</name>
</gene>
<proteinExistence type="predicted"/>
<dbReference type="PANTHER" id="PTHR31463:SF5">
    <property type="entry name" value="MACROPHAGE-EXPRESSED GENE 1 PROTEIN"/>
    <property type="match status" value="1"/>
</dbReference>
<sequence>MEELRGSSLPRCNSPPATALCLAPLLILLPAGRDGMGDEGAPGFKGCKQTSNGSVLGARPGGGWDTCTTWSWGWCCGVDYSECLITEDGEYLIPDHVHVVPPRETVVETRAELIEEWLSYTDTWAASINAELSFLPTLNETPDFQPAFRQHLLTLSDHLENNQTREAEYLAEMLVLKYGTHILTNVEARATLVQEDQPEALPEFPAPAVRRVAATVRRAIHRYYAVNALPGCLRRAAPAFNPQATVEDGSCGGGRANFSFGGVFQECEAVSRQDAEHLCQAYRIPHSLTGYASCPANYTASALHSKLKTGSEPRPRCQQQCRKC</sequence>
<evidence type="ECO:0000313" key="2">
    <source>
        <dbReference type="Proteomes" id="UP000551758"/>
    </source>
</evidence>
<evidence type="ECO:0000313" key="1">
    <source>
        <dbReference type="EMBL" id="KAF5927407.1"/>
    </source>
</evidence>
<name>A0A7J7FHF9_DICBM</name>
<dbReference type="Proteomes" id="UP000551758">
    <property type="component" value="Unassembled WGS sequence"/>
</dbReference>
<dbReference type="GO" id="GO:0045087">
    <property type="term" value="P:innate immune response"/>
    <property type="evidence" value="ECO:0007669"/>
    <property type="project" value="UniProtKB-KW"/>
</dbReference>
<dbReference type="EMBL" id="JACDTQ010000577">
    <property type="protein sequence ID" value="KAF5927407.1"/>
    <property type="molecule type" value="Genomic_DNA"/>
</dbReference>
<reference evidence="1 2" key="1">
    <citation type="journal article" date="2020" name="Mol. Biol. Evol.">
        <title>Interspecific Gene Flow and the Evolution of Specialization in Black and White Rhinoceros.</title>
        <authorList>
            <person name="Moodley Y."/>
            <person name="Westbury M.V."/>
            <person name="Russo I.M."/>
            <person name="Gopalakrishnan S."/>
            <person name="Rakotoarivelo A."/>
            <person name="Olsen R.A."/>
            <person name="Prost S."/>
            <person name="Tunstall T."/>
            <person name="Ryder O.A."/>
            <person name="Dalen L."/>
            <person name="Bruford M.W."/>
        </authorList>
    </citation>
    <scope>NUCLEOTIDE SEQUENCE [LARGE SCALE GENOMIC DNA]</scope>
    <source>
        <strain evidence="1">SBR-YM</strain>
        <tissue evidence="1">Skin</tissue>
    </source>
</reference>
<accession>A0A7J7FHF9</accession>
<dbReference type="AlphaFoldDB" id="A0A7J7FHF9"/>
<dbReference type="GO" id="GO:0016020">
    <property type="term" value="C:membrane"/>
    <property type="evidence" value="ECO:0007669"/>
    <property type="project" value="UniProtKB-SubCell"/>
</dbReference>
<organism evidence="1 2">
    <name type="scientific">Diceros bicornis minor</name>
    <name type="common">South-central black rhinoceros</name>
    <dbReference type="NCBI Taxonomy" id="77932"/>
    <lineage>
        <taxon>Eukaryota</taxon>
        <taxon>Metazoa</taxon>
        <taxon>Chordata</taxon>
        <taxon>Craniata</taxon>
        <taxon>Vertebrata</taxon>
        <taxon>Euteleostomi</taxon>
        <taxon>Mammalia</taxon>
        <taxon>Eutheria</taxon>
        <taxon>Laurasiatheria</taxon>
        <taxon>Perissodactyla</taxon>
        <taxon>Rhinocerotidae</taxon>
        <taxon>Diceros</taxon>
    </lineage>
</organism>